<name>A0A840A3E4_9CAUL</name>
<accession>A0A840A3E4</accession>
<gene>
    <name evidence="2" type="ORF">GGQ61_002739</name>
</gene>
<evidence type="ECO:0000256" key="1">
    <source>
        <dbReference type="SAM" id="MobiDB-lite"/>
    </source>
</evidence>
<dbReference type="EMBL" id="JACIDK010000003">
    <property type="protein sequence ID" value="MBB3892011.1"/>
    <property type="molecule type" value="Genomic_DNA"/>
</dbReference>
<sequence>MRGLKPLPAKDFADKEGRPNKESKAQRRWAFGAFSLLPLILAACAPEPEPIRPRLSLDCSLSYEALSAKVLAQPGLIPAPQERGEPYRFYNMQGGGEAFVLTQPGAPGHPAIFKQEAVQEGGRKVMKNTGCAYGDEAGFGQVMTYLEGLGAR</sequence>
<keyword evidence="3" id="KW-1185">Reference proteome</keyword>
<evidence type="ECO:0000313" key="3">
    <source>
        <dbReference type="Proteomes" id="UP000530564"/>
    </source>
</evidence>
<evidence type="ECO:0000313" key="2">
    <source>
        <dbReference type="EMBL" id="MBB3892011.1"/>
    </source>
</evidence>
<dbReference type="Proteomes" id="UP000530564">
    <property type="component" value="Unassembled WGS sequence"/>
</dbReference>
<comment type="caution">
    <text evidence="2">The sequence shown here is derived from an EMBL/GenBank/DDBJ whole genome shotgun (WGS) entry which is preliminary data.</text>
</comment>
<feature type="compositionally biased region" description="Basic and acidic residues" evidence="1">
    <location>
        <begin position="11"/>
        <end position="24"/>
    </location>
</feature>
<reference evidence="2 3" key="1">
    <citation type="submission" date="2020-08" db="EMBL/GenBank/DDBJ databases">
        <title>Genomic Encyclopedia of Type Strains, Phase IV (KMG-IV): sequencing the most valuable type-strain genomes for metagenomic binning, comparative biology and taxonomic classification.</title>
        <authorList>
            <person name="Goeker M."/>
        </authorList>
    </citation>
    <scope>NUCLEOTIDE SEQUENCE [LARGE SCALE GENOMIC DNA]</scope>
    <source>
        <strain evidence="2 3">DSM 21793</strain>
    </source>
</reference>
<organism evidence="2 3">
    <name type="scientific">Phenylobacterium haematophilum</name>
    <dbReference type="NCBI Taxonomy" id="98513"/>
    <lineage>
        <taxon>Bacteria</taxon>
        <taxon>Pseudomonadati</taxon>
        <taxon>Pseudomonadota</taxon>
        <taxon>Alphaproteobacteria</taxon>
        <taxon>Caulobacterales</taxon>
        <taxon>Caulobacteraceae</taxon>
        <taxon>Phenylobacterium</taxon>
    </lineage>
</organism>
<proteinExistence type="predicted"/>
<dbReference type="RefSeq" id="WP_183773607.1">
    <property type="nucleotide sequence ID" value="NZ_JACIDK010000003.1"/>
</dbReference>
<protein>
    <submittedName>
        <fullName evidence="2">Uncharacterized protein</fullName>
    </submittedName>
</protein>
<dbReference type="AlphaFoldDB" id="A0A840A3E4"/>
<feature type="region of interest" description="Disordered" evidence="1">
    <location>
        <begin position="1"/>
        <end position="24"/>
    </location>
</feature>